<evidence type="ECO:0000313" key="3">
    <source>
        <dbReference type="Proteomes" id="UP000636800"/>
    </source>
</evidence>
<evidence type="ECO:0000313" key="4">
    <source>
        <dbReference type="Proteomes" id="UP000639772"/>
    </source>
</evidence>
<dbReference type="OrthoDB" id="1091833at2759"/>
<dbReference type="AlphaFoldDB" id="A0A835QCP5"/>
<dbReference type="PANTHER" id="PTHR33168">
    <property type="entry name" value="STRESS INDUCED PROTEIN-RELATED"/>
    <property type="match status" value="1"/>
</dbReference>
<proteinExistence type="predicted"/>
<accession>A0A835QCP5</accession>
<keyword evidence="3" id="KW-1185">Reference proteome</keyword>
<sequence>MAQIGHFRFQKHVSDDHPATVRAAAVEEGTTVGRRCLSGCGGIGRRLVRKLKKQSKLLCSAAGGCLPSGNAAPLRCQYDPLSYSRNFDGSCALDEDSSHFNHTFSSRFARPLAATH</sequence>
<organism evidence="1 3">
    <name type="scientific">Vanilla planifolia</name>
    <name type="common">Vanilla</name>
    <dbReference type="NCBI Taxonomy" id="51239"/>
    <lineage>
        <taxon>Eukaryota</taxon>
        <taxon>Viridiplantae</taxon>
        <taxon>Streptophyta</taxon>
        <taxon>Embryophyta</taxon>
        <taxon>Tracheophyta</taxon>
        <taxon>Spermatophyta</taxon>
        <taxon>Magnoliopsida</taxon>
        <taxon>Liliopsida</taxon>
        <taxon>Asparagales</taxon>
        <taxon>Orchidaceae</taxon>
        <taxon>Vanilloideae</taxon>
        <taxon>Vanilleae</taxon>
        <taxon>Vanilla</taxon>
    </lineage>
</organism>
<dbReference type="EMBL" id="JADCNM010000008">
    <property type="protein sequence ID" value="KAG0471527.1"/>
    <property type="molecule type" value="Genomic_DNA"/>
</dbReference>
<evidence type="ECO:0000313" key="2">
    <source>
        <dbReference type="EMBL" id="KAG0471527.1"/>
    </source>
</evidence>
<evidence type="ECO:0000313" key="1">
    <source>
        <dbReference type="EMBL" id="KAG0469984.1"/>
    </source>
</evidence>
<dbReference type="Proteomes" id="UP000639772">
    <property type="component" value="Unassembled WGS sequence"/>
</dbReference>
<comment type="caution">
    <text evidence="1">The sequence shown here is derived from an EMBL/GenBank/DDBJ whole genome shotgun (WGS) entry which is preliminary data.</text>
</comment>
<dbReference type="Proteomes" id="UP000636800">
    <property type="component" value="Unassembled WGS sequence"/>
</dbReference>
<gene>
    <name evidence="2" type="ORF">HPP92_016073</name>
    <name evidence="1" type="ORF">HPP92_016684</name>
</gene>
<reference evidence="3 4" key="1">
    <citation type="journal article" date="2020" name="Nat. Food">
        <title>A phased Vanilla planifolia genome enables genetic improvement of flavour and production.</title>
        <authorList>
            <person name="Hasing T."/>
            <person name="Tang H."/>
            <person name="Brym M."/>
            <person name="Khazi F."/>
            <person name="Huang T."/>
            <person name="Chambers A.H."/>
        </authorList>
    </citation>
    <scope>NUCLEOTIDE SEQUENCE [LARGE SCALE GENOMIC DNA]</scope>
    <source>
        <tissue evidence="1">Leaf</tissue>
    </source>
</reference>
<dbReference type="EMBL" id="JADCNL010000008">
    <property type="protein sequence ID" value="KAG0469984.1"/>
    <property type="molecule type" value="Genomic_DNA"/>
</dbReference>
<protein>
    <submittedName>
        <fullName evidence="1">Uncharacterized protein</fullName>
    </submittedName>
</protein>
<name>A0A835QCP5_VANPL</name>